<dbReference type="GO" id="GO:0005737">
    <property type="term" value="C:cytoplasm"/>
    <property type="evidence" value="ECO:0007669"/>
    <property type="project" value="UniProtKB-SubCell"/>
</dbReference>
<keyword evidence="4 8" id="KW-0238">DNA-binding</keyword>
<evidence type="ECO:0000256" key="4">
    <source>
        <dbReference type="ARBA" id="ARBA00023125"/>
    </source>
</evidence>
<dbReference type="GO" id="GO:0006950">
    <property type="term" value="P:response to stress"/>
    <property type="evidence" value="ECO:0007669"/>
    <property type="project" value="TreeGrafter"/>
</dbReference>
<dbReference type="FunFam" id="1.10.10.10:FF:000163">
    <property type="entry name" value="MarR family transcriptional regulator"/>
    <property type="match status" value="1"/>
</dbReference>
<keyword evidence="2" id="KW-0963">Cytoplasm</keyword>
<evidence type="ECO:0000256" key="3">
    <source>
        <dbReference type="ARBA" id="ARBA00023015"/>
    </source>
</evidence>
<dbReference type="SMART" id="SM00347">
    <property type="entry name" value="HTH_MARR"/>
    <property type="match status" value="1"/>
</dbReference>
<dbReference type="Gene3D" id="1.10.10.10">
    <property type="entry name" value="Winged helix-like DNA-binding domain superfamily/Winged helix DNA-binding domain"/>
    <property type="match status" value="1"/>
</dbReference>
<keyword evidence="5" id="KW-0804">Transcription</keyword>
<dbReference type="PANTHER" id="PTHR33164:SF5">
    <property type="entry name" value="ORGANIC HYDROPEROXIDE RESISTANCE TRANSCRIPTIONAL REGULATOR"/>
    <property type="match status" value="1"/>
</dbReference>
<dbReference type="PANTHER" id="PTHR33164">
    <property type="entry name" value="TRANSCRIPTIONAL REGULATOR, MARR FAMILY"/>
    <property type="match status" value="1"/>
</dbReference>
<evidence type="ECO:0000256" key="5">
    <source>
        <dbReference type="ARBA" id="ARBA00023163"/>
    </source>
</evidence>
<evidence type="ECO:0000256" key="6">
    <source>
        <dbReference type="SAM" id="MobiDB-lite"/>
    </source>
</evidence>
<accession>A0A840AKQ2</accession>
<dbReference type="InterPro" id="IPR036390">
    <property type="entry name" value="WH_DNA-bd_sf"/>
</dbReference>
<name>A0A840AKQ2_9HYPH</name>
<evidence type="ECO:0000259" key="7">
    <source>
        <dbReference type="PROSITE" id="PS50995"/>
    </source>
</evidence>
<dbReference type="AlphaFoldDB" id="A0A840AKQ2"/>
<feature type="region of interest" description="Disordered" evidence="6">
    <location>
        <begin position="209"/>
        <end position="228"/>
    </location>
</feature>
<feature type="compositionally biased region" description="Pro residues" evidence="6">
    <location>
        <begin position="218"/>
        <end position="228"/>
    </location>
</feature>
<evidence type="ECO:0000256" key="2">
    <source>
        <dbReference type="ARBA" id="ARBA00022490"/>
    </source>
</evidence>
<dbReference type="InterPro" id="IPR055166">
    <property type="entry name" value="Transc_reg_Sar_Rot_HTH"/>
</dbReference>
<protein>
    <submittedName>
        <fullName evidence="8">DNA-binding MarR family transcriptional regulator</fullName>
    </submittedName>
</protein>
<comment type="caution">
    <text evidence="8">The sequence shown here is derived from an EMBL/GenBank/DDBJ whole genome shotgun (WGS) entry which is preliminary data.</text>
</comment>
<dbReference type="PRINTS" id="PR00598">
    <property type="entry name" value="HTHMARR"/>
</dbReference>
<dbReference type="SUPFAM" id="SSF46785">
    <property type="entry name" value="Winged helix' DNA-binding domain"/>
    <property type="match status" value="1"/>
</dbReference>
<dbReference type="GO" id="GO:0003700">
    <property type="term" value="F:DNA-binding transcription factor activity"/>
    <property type="evidence" value="ECO:0007669"/>
    <property type="project" value="InterPro"/>
</dbReference>
<evidence type="ECO:0000313" key="9">
    <source>
        <dbReference type="Proteomes" id="UP000553963"/>
    </source>
</evidence>
<evidence type="ECO:0000256" key="1">
    <source>
        <dbReference type="ARBA" id="ARBA00004496"/>
    </source>
</evidence>
<dbReference type="GO" id="GO:0003677">
    <property type="term" value="F:DNA binding"/>
    <property type="evidence" value="ECO:0007669"/>
    <property type="project" value="UniProtKB-KW"/>
</dbReference>
<evidence type="ECO:0000313" key="8">
    <source>
        <dbReference type="EMBL" id="MBB3929843.1"/>
    </source>
</evidence>
<dbReference type="Proteomes" id="UP000553963">
    <property type="component" value="Unassembled WGS sequence"/>
</dbReference>
<comment type="subcellular location">
    <subcellularLocation>
        <location evidence="1">Cytoplasm</location>
    </subcellularLocation>
</comment>
<proteinExistence type="predicted"/>
<gene>
    <name evidence="8" type="ORF">GGR25_000862</name>
</gene>
<dbReference type="EMBL" id="JACIDS010000001">
    <property type="protein sequence ID" value="MBB3929843.1"/>
    <property type="molecule type" value="Genomic_DNA"/>
</dbReference>
<keyword evidence="9" id="KW-1185">Reference proteome</keyword>
<dbReference type="Pfam" id="PF22381">
    <property type="entry name" value="Staph_reg_Sar_Rot"/>
    <property type="match status" value="1"/>
</dbReference>
<reference evidence="8 9" key="1">
    <citation type="submission" date="2020-08" db="EMBL/GenBank/DDBJ databases">
        <title>Genomic Encyclopedia of Type Strains, Phase IV (KMG-IV): sequencing the most valuable type-strain genomes for metagenomic binning, comparative biology and taxonomic classification.</title>
        <authorList>
            <person name="Goeker M."/>
        </authorList>
    </citation>
    <scope>NUCLEOTIDE SEQUENCE [LARGE SCALE GENOMIC DNA]</scope>
    <source>
        <strain evidence="8 9">DSM 25966</strain>
    </source>
</reference>
<keyword evidence="3" id="KW-0805">Transcription regulation</keyword>
<organism evidence="8 9">
    <name type="scientific">Kaistia hirudinis</name>
    <dbReference type="NCBI Taxonomy" id="1293440"/>
    <lineage>
        <taxon>Bacteria</taxon>
        <taxon>Pseudomonadati</taxon>
        <taxon>Pseudomonadota</taxon>
        <taxon>Alphaproteobacteria</taxon>
        <taxon>Hyphomicrobiales</taxon>
        <taxon>Kaistiaceae</taxon>
        <taxon>Kaistia</taxon>
    </lineage>
</organism>
<dbReference type="InterPro" id="IPR036388">
    <property type="entry name" value="WH-like_DNA-bd_sf"/>
</dbReference>
<dbReference type="PROSITE" id="PS50995">
    <property type="entry name" value="HTH_MARR_2"/>
    <property type="match status" value="1"/>
</dbReference>
<dbReference type="CDD" id="cd00090">
    <property type="entry name" value="HTH_ARSR"/>
    <property type="match status" value="1"/>
</dbReference>
<sequence length="228" mass="25235">MLQMSLAARFAGMNRLGGGDQSIAHDLIVHDCIFGRAAMHFVRFRFNRARSIFDGRSMEAGMTRDGLKTEEIGLEDLLCFALYSASNAFSRAYRPMLDQLQITYAQYLVLVTLGAADDLTVGEIGERLFLESNTLTPLLKRLEAAGFVERRRDANDERQVRVRLTERGRAIRGEACRATLTLAEHIPQGLDDMASLRGQVTALRDALTRSATEARNAPPRPPIPAAGL</sequence>
<dbReference type="InterPro" id="IPR011991">
    <property type="entry name" value="ArsR-like_HTH"/>
</dbReference>
<dbReference type="InterPro" id="IPR000835">
    <property type="entry name" value="HTH_MarR-typ"/>
</dbReference>
<dbReference type="InterPro" id="IPR039422">
    <property type="entry name" value="MarR/SlyA-like"/>
</dbReference>
<feature type="domain" description="HTH marR-type" evidence="7">
    <location>
        <begin position="75"/>
        <end position="212"/>
    </location>
</feature>